<keyword evidence="7" id="KW-1185">Reference proteome</keyword>
<dbReference type="PROSITE" id="PS00483">
    <property type="entry name" value="DIHYDROOROTASE_2"/>
    <property type="match status" value="1"/>
</dbReference>
<dbReference type="GO" id="GO:0005737">
    <property type="term" value="C:cytoplasm"/>
    <property type="evidence" value="ECO:0007669"/>
    <property type="project" value="TreeGrafter"/>
</dbReference>
<comment type="caution">
    <text evidence="4">Lacks conserved residue(s) required for the propagation of feature annotation.</text>
</comment>
<dbReference type="AlphaFoldDB" id="A0A8U0HY29"/>
<comment type="function">
    <text evidence="4">Catalyzes the reversible cyclization of carbamoyl aspartate to dihydroorotate.</text>
</comment>
<accession>A0A8U0HY29</accession>
<proteinExistence type="inferred from homology"/>
<feature type="binding site" evidence="4">
    <location>
        <position position="55"/>
    </location>
    <ligand>
        <name>Zn(2+)</name>
        <dbReference type="ChEBI" id="CHEBI:29105"/>
        <label>1</label>
    </ligand>
</feature>
<feature type="domain" description="Amidohydrolase-related" evidence="5">
    <location>
        <begin position="47"/>
        <end position="409"/>
    </location>
</feature>
<dbReference type="GO" id="GO:0004151">
    <property type="term" value="F:dihydroorotase activity"/>
    <property type="evidence" value="ECO:0007669"/>
    <property type="project" value="UniProtKB-UniRule"/>
</dbReference>
<dbReference type="GeneID" id="72185212"/>
<dbReference type="Gene3D" id="2.30.40.10">
    <property type="entry name" value="Urease, subunit C, domain 1"/>
    <property type="match status" value="1"/>
</dbReference>
<keyword evidence="2 4" id="KW-0378">Hydrolase</keyword>
<dbReference type="RefSeq" id="WP_248652099.1">
    <property type="nucleotide sequence ID" value="NZ_CP096659.1"/>
</dbReference>
<dbReference type="InterPro" id="IPR050138">
    <property type="entry name" value="DHOase/Allantoinase_Hydrolase"/>
</dbReference>
<dbReference type="Proteomes" id="UP000830729">
    <property type="component" value="Chromosome"/>
</dbReference>
<dbReference type="GO" id="GO:0008270">
    <property type="term" value="F:zinc ion binding"/>
    <property type="evidence" value="ECO:0007669"/>
    <property type="project" value="UniProtKB-UniRule"/>
</dbReference>
<feature type="binding site" evidence="4">
    <location>
        <position position="139"/>
    </location>
    <ligand>
        <name>Zn(2+)</name>
        <dbReference type="ChEBI" id="CHEBI:29105"/>
        <label>2</label>
    </ligand>
</feature>
<dbReference type="GO" id="GO:0004038">
    <property type="term" value="F:allantoinase activity"/>
    <property type="evidence" value="ECO:0007669"/>
    <property type="project" value="TreeGrafter"/>
</dbReference>
<keyword evidence="4" id="KW-0862">Zinc</keyword>
<evidence type="ECO:0000256" key="3">
    <source>
        <dbReference type="ARBA" id="ARBA00022975"/>
    </source>
</evidence>
<dbReference type="Gene3D" id="3.20.20.140">
    <property type="entry name" value="Metal-dependent hydrolases"/>
    <property type="match status" value="1"/>
</dbReference>
<feature type="binding site" evidence="4">
    <location>
        <position position="226"/>
    </location>
    <ligand>
        <name>Zn(2+)</name>
        <dbReference type="ChEBI" id="CHEBI:29105"/>
        <label>2</label>
    </ligand>
</feature>
<evidence type="ECO:0000313" key="7">
    <source>
        <dbReference type="Proteomes" id="UP000830729"/>
    </source>
</evidence>
<feature type="binding site" evidence="4">
    <location>
        <position position="298"/>
    </location>
    <ligand>
        <name>substrate</name>
    </ligand>
</feature>
<feature type="binding site" evidence="4">
    <location>
        <position position="173"/>
    </location>
    <ligand>
        <name>Zn(2+)</name>
        <dbReference type="ChEBI" id="CHEBI:29105"/>
        <label>2</label>
    </ligand>
</feature>
<dbReference type="EMBL" id="CP096659">
    <property type="protein sequence ID" value="UPV76062.1"/>
    <property type="molecule type" value="Genomic_DNA"/>
</dbReference>
<feature type="binding site" evidence="4">
    <location>
        <position position="89"/>
    </location>
    <ligand>
        <name>substrate</name>
    </ligand>
</feature>
<evidence type="ECO:0000313" key="6">
    <source>
        <dbReference type="EMBL" id="UPV76062.1"/>
    </source>
</evidence>
<dbReference type="PROSITE" id="PS00482">
    <property type="entry name" value="DIHYDROOROTASE_1"/>
    <property type="match status" value="1"/>
</dbReference>
<dbReference type="HAMAP" id="MF_00220_A">
    <property type="entry name" value="PyrC_classI_A"/>
    <property type="match status" value="1"/>
</dbReference>
<feature type="binding site" evidence="4">
    <location>
        <position position="57"/>
    </location>
    <ligand>
        <name>Zn(2+)</name>
        <dbReference type="ChEBI" id="CHEBI:29105"/>
        <label>1</label>
    </ligand>
</feature>
<protein>
    <recommendedName>
        <fullName evidence="4">Dihydroorotase</fullName>
        <shortName evidence="4">DHOase</shortName>
        <ecNumber evidence="4">3.5.2.3</ecNumber>
    </recommendedName>
</protein>
<evidence type="ECO:0000256" key="2">
    <source>
        <dbReference type="ARBA" id="ARBA00022801"/>
    </source>
</evidence>
<dbReference type="PANTHER" id="PTHR43668:SF2">
    <property type="entry name" value="ALLANTOINASE"/>
    <property type="match status" value="1"/>
</dbReference>
<dbReference type="CDD" id="cd01318">
    <property type="entry name" value="DHOase_IIb"/>
    <property type="match status" value="1"/>
</dbReference>
<comment type="catalytic activity">
    <reaction evidence="4">
        <text>(S)-dihydroorotate + H2O = N-carbamoyl-L-aspartate + H(+)</text>
        <dbReference type="Rhea" id="RHEA:24296"/>
        <dbReference type="ChEBI" id="CHEBI:15377"/>
        <dbReference type="ChEBI" id="CHEBI:15378"/>
        <dbReference type="ChEBI" id="CHEBI:30864"/>
        <dbReference type="ChEBI" id="CHEBI:32814"/>
        <dbReference type="EC" id="3.5.2.3"/>
    </reaction>
</comment>
<dbReference type="PANTHER" id="PTHR43668">
    <property type="entry name" value="ALLANTOINASE"/>
    <property type="match status" value="1"/>
</dbReference>
<dbReference type="GO" id="GO:0006145">
    <property type="term" value="P:purine nucleobase catabolic process"/>
    <property type="evidence" value="ECO:0007669"/>
    <property type="project" value="TreeGrafter"/>
</dbReference>
<dbReference type="SUPFAM" id="SSF51556">
    <property type="entry name" value="Metallo-dependent hydrolases"/>
    <property type="match status" value="1"/>
</dbReference>
<evidence type="ECO:0000256" key="1">
    <source>
        <dbReference type="ARBA" id="ARBA00022723"/>
    </source>
</evidence>
<dbReference type="SUPFAM" id="SSF51338">
    <property type="entry name" value="Composite domain of metallo-dependent hydrolases"/>
    <property type="match status" value="1"/>
</dbReference>
<feature type="active site" evidence="4">
    <location>
        <position position="294"/>
    </location>
</feature>
<dbReference type="InterPro" id="IPR002195">
    <property type="entry name" value="Dihydroorotase_CS"/>
</dbReference>
<dbReference type="InterPro" id="IPR011059">
    <property type="entry name" value="Metal-dep_hydrolase_composite"/>
</dbReference>
<comment type="pathway">
    <text evidence="4">Pyrimidine metabolism; UMP biosynthesis via de novo pathway; (S)-dihydroorotate from bicarbonate: step 3/3.</text>
</comment>
<dbReference type="Pfam" id="PF01979">
    <property type="entry name" value="Amidohydro_1"/>
    <property type="match status" value="1"/>
</dbReference>
<gene>
    <name evidence="4" type="primary">pyrC</name>
    <name evidence="6" type="ORF">M0R89_08395</name>
</gene>
<comment type="similarity">
    <text evidence="4">Belongs to the metallo-dependent hydrolases superfamily. DHOase family. Class I DHOase subfamily.</text>
</comment>
<dbReference type="GO" id="GO:0044205">
    <property type="term" value="P:'de novo' UMP biosynthetic process"/>
    <property type="evidence" value="ECO:0007669"/>
    <property type="project" value="UniProtKB-UniRule"/>
</dbReference>
<feature type="binding site" evidence="4">
    <location>
        <position position="139"/>
    </location>
    <ligand>
        <name>Zn(2+)</name>
        <dbReference type="ChEBI" id="CHEBI:29105"/>
        <label>1</label>
    </ligand>
</feature>
<dbReference type="KEGG" id="halx:M0R89_08395"/>
<organism evidence="6 7">
    <name type="scientific">Halorussus limi</name>
    <dbReference type="NCBI Taxonomy" id="2938695"/>
    <lineage>
        <taxon>Archaea</taxon>
        <taxon>Methanobacteriati</taxon>
        <taxon>Methanobacteriota</taxon>
        <taxon>Stenosarchaea group</taxon>
        <taxon>Halobacteria</taxon>
        <taxon>Halobacteriales</taxon>
        <taxon>Haladaptataceae</taxon>
        <taxon>Halorussus</taxon>
    </lineage>
</organism>
<reference evidence="6 7" key="1">
    <citation type="submission" date="2022-04" db="EMBL/GenBank/DDBJ databases">
        <title>Diverse halophilic archaea isolated from saline environments.</title>
        <authorList>
            <person name="Cui H.-L."/>
        </authorList>
    </citation>
    <scope>NUCLEOTIDE SEQUENCE [LARGE SCALE GENOMIC DNA]</scope>
    <source>
        <strain evidence="6 7">XZYJT49</strain>
    </source>
</reference>
<feature type="binding site" evidence="4">
    <location>
        <position position="294"/>
    </location>
    <ligand>
        <name>Zn(2+)</name>
        <dbReference type="ChEBI" id="CHEBI:29105"/>
        <label>1</label>
    </ligand>
</feature>
<keyword evidence="3 4" id="KW-0665">Pyrimidine biosynthesis</keyword>
<dbReference type="InterPro" id="IPR032466">
    <property type="entry name" value="Metal_Hydrolase"/>
</dbReference>
<name>A0A8U0HY29_9EURY</name>
<dbReference type="NCBIfam" id="NF002668">
    <property type="entry name" value="PRK02382.1"/>
    <property type="match status" value="1"/>
</dbReference>
<dbReference type="InterPro" id="IPR004722">
    <property type="entry name" value="DHOase"/>
</dbReference>
<dbReference type="InterPro" id="IPR006680">
    <property type="entry name" value="Amidohydro-rel"/>
</dbReference>
<dbReference type="NCBIfam" id="TIGR00857">
    <property type="entry name" value="pyrC_multi"/>
    <property type="match status" value="1"/>
</dbReference>
<feature type="binding site" evidence="4">
    <location>
        <begin position="57"/>
        <end position="59"/>
    </location>
    <ligand>
        <name>substrate</name>
    </ligand>
</feature>
<keyword evidence="1 4" id="KW-0479">Metal-binding</keyword>
<evidence type="ECO:0000256" key="4">
    <source>
        <dbReference type="HAMAP-Rule" id="MF_00220"/>
    </source>
</evidence>
<comment type="cofactor">
    <cofactor evidence="4">
        <name>Zn(2+)</name>
        <dbReference type="ChEBI" id="CHEBI:29105"/>
    </cofactor>
    <text evidence="4">Binds 2 Zn(2+) ions per subunit.</text>
</comment>
<evidence type="ECO:0000259" key="5">
    <source>
        <dbReference type="Pfam" id="PF01979"/>
    </source>
</evidence>
<dbReference type="EC" id="3.5.2.3" evidence="4"/>
<sequence length="436" mass="47197">MLTIRNATLADGRQVDVRIDTSAGRIAGVGSTLTESGDSIDATGKLLLPGMIDAHVHFRQPGFDHKETWETGSRSAAAGGVTTVVDQPNTDPPTVDGDAFDRKADLAADSYVDYGINGGVTPDWNPDELFDRPVLALGEVFLADSTGEMGIEEDLFREAVERATDEYRVVTVHAEDADLFSAEARERDGDDYDAWSAYRTAEAEAAAVERAVEIGAEADAQVHIAHTSTPEGVDAATAGGATCEVTPHHLFLSRGDYDELGTFGRMNPPLRSEDRREALFERVADGTVDMVATDHAPHTREEKDASIWDAPSGVPGVETALPLLLEEARKDNLTYERVRDLTAANPADVFGLTRRGTVEQGLMADLVLVDPDESREIRGDDLHSKCDWTPFEGMAGVFPELTMVRGNVVYRSESAEFESIDADGEFGEAVGRNVRK</sequence>